<organism evidence="1 2">
    <name type="scientific">Deinococcus carri</name>
    <dbReference type="NCBI Taxonomy" id="1211323"/>
    <lineage>
        <taxon>Bacteria</taxon>
        <taxon>Thermotogati</taxon>
        <taxon>Deinococcota</taxon>
        <taxon>Deinococci</taxon>
        <taxon>Deinococcales</taxon>
        <taxon>Deinococcaceae</taxon>
        <taxon>Deinococcus</taxon>
    </lineage>
</organism>
<dbReference type="InterPro" id="IPR025459">
    <property type="entry name" value="DUF4279"/>
</dbReference>
<gene>
    <name evidence="1" type="ORF">Dcar01_02258</name>
</gene>
<proteinExistence type="predicted"/>
<comment type="caution">
    <text evidence="1">The sequence shown here is derived from an EMBL/GenBank/DDBJ whole genome shotgun (WGS) entry which is preliminary data.</text>
</comment>
<name>A0ABP9W847_9DEIO</name>
<dbReference type="EMBL" id="BAABRP010000008">
    <property type="protein sequence ID" value="GAA5513519.1"/>
    <property type="molecule type" value="Genomic_DNA"/>
</dbReference>
<dbReference type="RefSeq" id="WP_345465173.1">
    <property type="nucleotide sequence ID" value="NZ_BAABRP010000008.1"/>
</dbReference>
<protein>
    <recommendedName>
        <fullName evidence="3">DUF4279 domain-containing protein</fullName>
    </recommendedName>
</protein>
<evidence type="ECO:0000313" key="1">
    <source>
        <dbReference type="EMBL" id="GAA5513519.1"/>
    </source>
</evidence>
<dbReference type="Proteomes" id="UP001401887">
    <property type="component" value="Unassembled WGS sequence"/>
</dbReference>
<dbReference type="Pfam" id="PF14106">
    <property type="entry name" value="DUF4279"/>
    <property type="match status" value="1"/>
</dbReference>
<sequence length="144" mass="16203">MTAEAEGQNAPYLRVYLGIWGAFDPGAFGETVGLEADESRRRGERNVNLDLPRYDHWQLHAHARHGFDVDEMVTELLARFPCRQERLRDTVAAWGLGISLSVVAEWDARQTSAPAVTFSVENMRRLVALGACIDVDLYPLYPND</sequence>
<accession>A0ABP9W847</accession>
<reference evidence="1 2" key="1">
    <citation type="submission" date="2024-02" db="EMBL/GenBank/DDBJ databases">
        <title>Deinococcus carri NBRC 110142.</title>
        <authorList>
            <person name="Ichikawa N."/>
            <person name="Katano-Makiyama Y."/>
            <person name="Hidaka K."/>
        </authorList>
    </citation>
    <scope>NUCLEOTIDE SEQUENCE [LARGE SCALE GENOMIC DNA]</scope>
    <source>
        <strain evidence="1 2">NBRC 110142</strain>
    </source>
</reference>
<evidence type="ECO:0000313" key="2">
    <source>
        <dbReference type="Proteomes" id="UP001401887"/>
    </source>
</evidence>
<evidence type="ECO:0008006" key="3">
    <source>
        <dbReference type="Google" id="ProtNLM"/>
    </source>
</evidence>
<keyword evidence="2" id="KW-1185">Reference proteome</keyword>